<evidence type="ECO:0000313" key="1">
    <source>
        <dbReference type="EMBL" id="CAI9287108.1"/>
    </source>
</evidence>
<dbReference type="Proteomes" id="UP001177003">
    <property type="component" value="Chromosome 5"/>
</dbReference>
<dbReference type="AlphaFoldDB" id="A0AA35Z705"/>
<gene>
    <name evidence="1" type="ORF">LSALG_LOCUS26493</name>
</gene>
<dbReference type="SUPFAM" id="SSF49348">
    <property type="entry name" value="Clathrin adaptor appendage domain"/>
    <property type="match status" value="1"/>
</dbReference>
<dbReference type="Gene3D" id="2.60.40.1230">
    <property type="match status" value="1"/>
</dbReference>
<evidence type="ECO:0000313" key="2">
    <source>
        <dbReference type="Proteomes" id="UP001177003"/>
    </source>
</evidence>
<protein>
    <submittedName>
        <fullName evidence="1">Uncharacterized protein</fullName>
    </submittedName>
</protein>
<organism evidence="1 2">
    <name type="scientific">Lactuca saligna</name>
    <name type="common">Willowleaf lettuce</name>
    <dbReference type="NCBI Taxonomy" id="75948"/>
    <lineage>
        <taxon>Eukaryota</taxon>
        <taxon>Viridiplantae</taxon>
        <taxon>Streptophyta</taxon>
        <taxon>Embryophyta</taxon>
        <taxon>Tracheophyta</taxon>
        <taxon>Spermatophyta</taxon>
        <taxon>Magnoliopsida</taxon>
        <taxon>eudicotyledons</taxon>
        <taxon>Gunneridae</taxon>
        <taxon>Pentapetalae</taxon>
        <taxon>asterids</taxon>
        <taxon>campanulids</taxon>
        <taxon>Asterales</taxon>
        <taxon>Asteraceae</taxon>
        <taxon>Cichorioideae</taxon>
        <taxon>Cichorieae</taxon>
        <taxon>Lactucinae</taxon>
        <taxon>Lactuca</taxon>
    </lineage>
</organism>
<name>A0AA35Z705_LACSI</name>
<dbReference type="Gene3D" id="1.25.10.10">
    <property type="entry name" value="Leucine-rich Repeat Variant"/>
    <property type="match status" value="1"/>
</dbReference>
<reference evidence="1" key="1">
    <citation type="submission" date="2023-04" db="EMBL/GenBank/DDBJ databases">
        <authorList>
            <person name="Vijverberg K."/>
            <person name="Xiong W."/>
            <person name="Schranz E."/>
        </authorList>
    </citation>
    <scope>NUCLEOTIDE SEQUENCE</scope>
</reference>
<dbReference type="InterPro" id="IPR013041">
    <property type="entry name" value="Clathrin_app_Ig-like_sf"/>
</dbReference>
<dbReference type="InterPro" id="IPR011989">
    <property type="entry name" value="ARM-like"/>
</dbReference>
<proteinExistence type="predicted"/>
<dbReference type="EMBL" id="OX465081">
    <property type="protein sequence ID" value="CAI9287108.1"/>
    <property type="molecule type" value="Genomic_DNA"/>
</dbReference>
<accession>A0AA35Z705</accession>
<sequence length="240" mass="27410">MDTSTTLCSVIPESCLVVEGAEGLKISFREEVCGCYIQLIDNEDLQPLLARRPGCSPKEIFSLIHEKLPTISYESCIDAEIQQRAVEYFALSRKGEALMDILAEMPKFPERQPIGDIAERFHALCLKDSGVLYEDPCVQIGFKAEWRNHQGRLVYFWETKIWVQCPLEIVNLRPSRDVPVLDFSYKFGSQLIFFIVVVVRGVRAMSLGEMKNLFNTLRLMVCPGLVEGISDYQLFADQMW</sequence>
<keyword evidence="2" id="KW-1185">Reference proteome</keyword>